<reference evidence="2 3" key="1">
    <citation type="journal article" date="2012" name="BMC Genomics">
        <title>Sequencing the genome of Marssonina brunnea reveals fungus-poplar co-evolution.</title>
        <authorList>
            <person name="Zhu S."/>
            <person name="Cao Y.-Z."/>
            <person name="Jiang C."/>
            <person name="Tan B.-Y."/>
            <person name="Wang Z."/>
            <person name="Feng S."/>
            <person name="Zhang L."/>
            <person name="Su X.-H."/>
            <person name="Brejova B."/>
            <person name="Vinar T."/>
            <person name="Xu M."/>
            <person name="Wang M.-X."/>
            <person name="Zhang S.-G."/>
            <person name="Huang M.-R."/>
            <person name="Wu R."/>
            <person name="Zhou Y."/>
        </authorList>
    </citation>
    <scope>NUCLEOTIDE SEQUENCE [LARGE SCALE GENOMIC DNA]</scope>
    <source>
        <strain evidence="2 3">MB_m1</strain>
    </source>
</reference>
<dbReference type="InParanoid" id="K1XTP9"/>
<evidence type="ECO:0000313" key="2">
    <source>
        <dbReference type="EMBL" id="EKD15964.1"/>
    </source>
</evidence>
<dbReference type="AlphaFoldDB" id="K1XTP9"/>
<evidence type="ECO:0000313" key="3">
    <source>
        <dbReference type="Proteomes" id="UP000006753"/>
    </source>
</evidence>
<feature type="region of interest" description="Disordered" evidence="1">
    <location>
        <begin position="158"/>
        <end position="179"/>
    </location>
</feature>
<dbReference type="Proteomes" id="UP000006753">
    <property type="component" value="Unassembled WGS sequence"/>
</dbReference>
<dbReference type="OrthoDB" id="3563642at2759"/>
<feature type="compositionally biased region" description="Low complexity" evidence="1">
    <location>
        <begin position="409"/>
        <end position="419"/>
    </location>
</feature>
<organism evidence="2 3">
    <name type="scientific">Marssonina brunnea f. sp. multigermtubi (strain MB_m1)</name>
    <name type="common">Marssonina leaf spot fungus</name>
    <dbReference type="NCBI Taxonomy" id="1072389"/>
    <lineage>
        <taxon>Eukaryota</taxon>
        <taxon>Fungi</taxon>
        <taxon>Dikarya</taxon>
        <taxon>Ascomycota</taxon>
        <taxon>Pezizomycotina</taxon>
        <taxon>Leotiomycetes</taxon>
        <taxon>Helotiales</taxon>
        <taxon>Drepanopezizaceae</taxon>
        <taxon>Drepanopeziza</taxon>
    </lineage>
</organism>
<feature type="region of interest" description="Disordered" evidence="1">
    <location>
        <begin position="408"/>
        <end position="427"/>
    </location>
</feature>
<dbReference type="KEGG" id="mbe:MBM_05975"/>
<name>K1XTP9_MARBU</name>
<feature type="region of interest" description="Disordered" evidence="1">
    <location>
        <begin position="204"/>
        <end position="273"/>
    </location>
</feature>
<keyword evidence="3" id="KW-1185">Reference proteome</keyword>
<dbReference type="HOGENOM" id="CLU_014991_3_0_1"/>
<feature type="compositionally biased region" description="Basic and acidic residues" evidence="1">
    <location>
        <begin position="215"/>
        <end position="233"/>
    </location>
</feature>
<protein>
    <submittedName>
        <fullName evidence="2">Uncharacterized protein</fullName>
    </submittedName>
</protein>
<accession>K1XTP9</accession>
<sequence>MKIIIQTLRIPFPYNGRAIPSPAQPLNPSTQNTFEELDEDTSDLGFDFDSLPYPRPKNHIKAKLIIKDFLDIKSKGLRDHELWSLFRHAFIKWTADEFSLAARQAHGRRNKFTLLIKLKDHLISKGAIARDLNDLRNLTITKDAQKRKKSIEEAIKHKEELKAAKQSSKRSSRDSLPSPVPLLLQLPILSPKGSARKYEQALASNLNDLDGSDGNPEKRNKRRSEGNKHEGRGGGHGGPTKGQGNEPLRDLKRGYGPLDGPEPNRPFTYGTLSDLDDDDFPKLGTTDLYPRAKELALFARSFLKKLKTSLSECFEKLAKELKGIQGSLRPGLRDDKSLADKLYSAYKNVLKTTIARMNLAITSTAAIADIRRAIAFATKIIQPFPENKSLRPPAKASRAYASFSEPFAQHSFQHSSQHTSSKDDSDDFEDEYECFIQGCQYGGEHCEHFAK</sequence>
<evidence type="ECO:0000256" key="1">
    <source>
        <dbReference type="SAM" id="MobiDB-lite"/>
    </source>
</evidence>
<gene>
    <name evidence="2" type="ORF">MBM_05975</name>
</gene>
<proteinExistence type="predicted"/>
<dbReference type="EMBL" id="JH921440">
    <property type="protein sequence ID" value="EKD15964.1"/>
    <property type="molecule type" value="Genomic_DNA"/>
</dbReference>